<dbReference type="CDD" id="cd00860">
    <property type="entry name" value="ThrRS_anticodon"/>
    <property type="match status" value="1"/>
</dbReference>
<dbReference type="InterPro" id="IPR004154">
    <property type="entry name" value="Anticodon-bd"/>
</dbReference>
<evidence type="ECO:0000313" key="13">
    <source>
        <dbReference type="EMBL" id="WZN61338.1"/>
    </source>
</evidence>
<dbReference type="HAMAP" id="MF_00184">
    <property type="entry name" value="Thr_tRNA_synth"/>
    <property type="match status" value="1"/>
</dbReference>
<dbReference type="GO" id="GO:0009570">
    <property type="term" value="C:chloroplast stroma"/>
    <property type="evidence" value="ECO:0007669"/>
    <property type="project" value="TreeGrafter"/>
</dbReference>
<dbReference type="FunFam" id="3.30.930.10:FF:000002">
    <property type="entry name" value="Threonine--tRNA ligase"/>
    <property type="match status" value="1"/>
</dbReference>
<accession>A0AAX4P5L1</accession>
<dbReference type="InterPro" id="IPR002320">
    <property type="entry name" value="Thr-tRNA-ligase_IIa"/>
</dbReference>
<dbReference type="Pfam" id="PF03129">
    <property type="entry name" value="HGTP_anticodon"/>
    <property type="match status" value="1"/>
</dbReference>
<comment type="similarity">
    <text evidence="1">Belongs to the class-II aminoacyl-tRNA synthetase family.</text>
</comment>
<dbReference type="GO" id="GO:0004829">
    <property type="term" value="F:threonine-tRNA ligase activity"/>
    <property type="evidence" value="ECO:0007669"/>
    <property type="project" value="UniProtKB-EC"/>
</dbReference>
<evidence type="ECO:0000256" key="8">
    <source>
        <dbReference type="ARBA" id="ARBA00022917"/>
    </source>
</evidence>
<dbReference type="SUPFAM" id="SSF55186">
    <property type="entry name" value="ThrRS/AlaRS common domain"/>
    <property type="match status" value="1"/>
</dbReference>
<dbReference type="GO" id="GO:0005524">
    <property type="term" value="F:ATP binding"/>
    <property type="evidence" value="ECO:0007669"/>
    <property type="project" value="UniProtKB-KW"/>
</dbReference>
<dbReference type="SMART" id="SM00863">
    <property type="entry name" value="tRNA_SAD"/>
    <property type="match status" value="1"/>
</dbReference>
<evidence type="ECO:0000256" key="5">
    <source>
        <dbReference type="ARBA" id="ARBA00022741"/>
    </source>
</evidence>
<keyword evidence="5" id="KW-0547">Nucleotide-binding</keyword>
<dbReference type="InterPro" id="IPR033728">
    <property type="entry name" value="ThrRS_core"/>
</dbReference>
<dbReference type="Gene3D" id="3.30.930.10">
    <property type="entry name" value="Bira Bifunctional Protein, Domain 2"/>
    <property type="match status" value="1"/>
</dbReference>
<dbReference type="InterPro" id="IPR002314">
    <property type="entry name" value="aa-tRNA-synt_IIb"/>
</dbReference>
<sequence length="694" mass="78712">MELSVTKVRAFSRARQVLGSMASVRRAVMSRLDFRGTGAVGGTLSSASTRPGLGLACAVCPLAHRGVYHGLATPRRLVHACAAVSSSTDQQQQQDAEKVQLVLRTSDESEDLLKIRHSSSHILAQAVQNLFPNAQVTIGPWTDMGFYYDFDLEEPFTDADLKKIRKEMIRIIKKRLPMWEEEVSVEEARGRIEENSEPYKLEILDSILERDPSASITIWHTGERGDKDHWWDLCGGPHVENTGKINPKGLALENVSGAYWRGDENRQMLQRVYGTAWETSEELQAYKKMKQEAKKRDHRKLGAQLNLFSIQQEGAGGGLVFWHPKGAMVRNQIEEHWRGVHLASGYDLVYTPHIANIDLWKTSGHLDFYGENMFQGIKIDEDEYQLRPMNCPFHVMMYKNQPHSYRELPLRWAELGTVYRYERSGALHGLFRVRGFTQDDAHIFCLPSQVTDEIEGVLNLTENLLSAYGFTEYEINLSTRPEKYVGSDEIWEMSESALKEALSRKGWDYIVDDGGGAFYGPKIDVKIKDAIGRKWQCSTIQVDFNLPERFDMEYVDEENNRPRPIMIHRAIFGSVERFMGVLIESYAGLFPLWLAPTQARIVCVNDSVNEYAKECLDLFKSYGLRVDMAGGESLGKLVRNAEVQKIPLVFVVGNNEVETRTLSVRSRHQGDLGAMGAEDIARAMNQAVVEKSKY</sequence>
<dbReference type="PANTHER" id="PTHR11451:SF44">
    <property type="entry name" value="THREONINE--TRNA LIGASE, CHLOROPLASTIC_MITOCHONDRIAL 2"/>
    <property type="match status" value="1"/>
</dbReference>
<evidence type="ECO:0000256" key="3">
    <source>
        <dbReference type="ARBA" id="ARBA00022598"/>
    </source>
</evidence>
<dbReference type="Gene3D" id="3.30.54.20">
    <property type="match status" value="1"/>
</dbReference>
<evidence type="ECO:0000256" key="11">
    <source>
        <dbReference type="ARBA" id="ARBA00049515"/>
    </source>
</evidence>
<dbReference type="InterPro" id="IPR012947">
    <property type="entry name" value="tRNA_SAD"/>
</dbReference>
<keyword evidence="14" id="KW-1185">Reference proteome</keyword>
<evidence type="ECO:0000256" key="7">
    <source>
        <dbReference type="ARBA" id="ARBA00022840"/>
    </source>
</evidence>
<dbReference type="InterPro" id="IPR047246">
    <property type="entry name" value="ThrRS_anticodon"/>
</dbReference>
<evidence type="ECO:0000256" key="2">
    <source>
        <dbReference type="ARBA" id="ARBA00013163"/>
    </source>
</evidence>
<name>A0AAX4P5L1_9CHLO</name>
<keyword evidence="8" id="KW-0648">Protein biosynthesis</keyword>
<dbReference type="Gene3D" id="3.30.980.10">
    <property type="entry name" value="Threonyl-trna Synthetase, Chain A, domain 2"/>
    <property type="match status" value="1"/>
</dbReference>
<keyword evidence="4" id="KW-0479">Metal-binding</keyword>
<dbReference type="AlphaFoldDB" id="A0AAX4P5L1"/>
<dbReference type="GO" id="GO:0006435">
    <property type="term" value="P:threonyl-tRNA aminoacylation"/>
    <property type="evidence" value="ECO:0007669"/>
    <property type="project" value="InterPro"/>
</dbReference>
<dbReference type="Pfam" id="PF07973">
    <property type="entry name" value="tRNA_SAD"/>
    <property type="match status" value="1"/>
</dbReference>
<dbReference type="InterPro" id="IPR045864">
    <property type="entry name" value="aa-tRNA-synth_II/BPL/LPL"/>
</dbReference>
<dbReference type="Gene3D" id="3.40.50.800">
    <property type="entry name" value="Anticodon-binding domain"/>
    <property type="match status" value="1"/>
</dbReference>
<dbReference type="PANTHER" id="PTHR11451">
    <property type="entry name" value="THREONINE-TRNA LIGASE"/>
    <property type="match status" value="1"/>
</dbReference>
<gene>
    <name evidence="13" type="ORF">HKI87_04g28730</name>
</gene>
<evidence type="ECO:0000313" key="14">
    <source>
        <dbReference type="Proteomes" id="UP001472866"/>
    </source>
</evidence>
<keyword evidence="9" id="KW-0030">Aminoacyl-tRNA synthetase</keyword>
<evidence type="ECO:0000256" key="9">
    <source>
        <dbReference type="ARBA" id="ARBA00023146"/>
    </source>
</evidence>
<keyword evidence="6" id="KW-0862">Zinc</keyword>
<evidence type="ECO:0000256" key="10">
    <source>
        <dbReference type="ARBA" id="ARBA00031900"/>
    </source>
</evidence>
<dbReference type="NCBIfam" id="TIGR00418">
    <property type="entry name" value="thrS"/>
    <property type="match status" value="1"/>
</dbReference>
<keyword evidence="3 13" id="KW-0436">Ligase</keyword>
<dbReference type="CDD" id="cd00771">
    <property type="entry name" value="ThrRS_core"/>
    <property type="match status" value="1"/>
</dbReference>
<dbReference type="FunFam" id="3.40.50.800:FF:000001">
    <property type="entry name" value="Threonine--tRNA ligase"/>
    <property type="match status" value="1"/>
</dbReference>
<dbReference type="InterPro" id="IPR036621">
    <property type="entry name" value="Anticodon-bd_dom_sf"/>
</dbReference>
<feature type="domain" description="Aminoacyl-transfer RNA synthetases class-II family profile" evidence="12">
    <location>
        <begin position="297"/>
        <end position="591"/>
    </location>
</feature>
<organism evidence="13 14">
    <name type="scientific">Chloropicon roscoffensis</name>
    <dbReference type="NCBI Taxonomy" id="1461544"/>
    <lineage>
        <taxon>Eukaryota</taxon>
        <taxon>Viridiplantae</taxon>
        <taxon>Chlorophyta</taxon>
        <taxon>Chloropicophyceae</taxon>
        <taxon>Chloropicales</taxon>
        <taxon>Chloropicaceae</taxon>
        <taxon>Chloropicon</taxon>
    </lineage>
</organism>
<proteinExistence type="inferred from homology"/>
<dbReference type="PROSITE" id="PS50862">
    <property type="entry name" value="AA_TRNA_LIGASE_II"/>
    <property type="match status" value="1"/>
</dbReference>
<keyword evidence="7" id="KW-0067">ATP-binding</keyword>
<evidence type="ECO:0000256" key="6">
    <source>
        <dbReference type="ARBA" id="ARBA00022833"/>
    </source>
</evidence>
<evidence type="ECO:0000256" key="4">
    <source>
        <dbReference type="ARBA" id="ARBA00022723"/>
    </source>
</evidence>
<dbReference type="InterPro" id="IPR018163">
    <property type="entry name" value="Thr/Ala-tRNA-synth_IIc_edit"/>
</dbReference>
<evidence type="ECO:0000259" key="12">
    <source>
        <dbReference type="PROSITE" id="PS50862"/>
    </source>
</evidence>
<protein>
    <recommendedName>
        <fullName evidence="2">threonine--tRNA ligase</fullName>
        <ecNumber evidence="2">6.1.1.3</ecNumber>
    </recommendedName>
    <alternativeName>
        <fullName evidence="10">Threonyl-tRNA synthetase</fullName>
    </alternativeName>
</protein>
<dbReference type="EC" id="6.1.1.3" evidence="2"/>
<comment type="catalytic activity">
    <reaction evidence="11">
        <text>tRNA(Thr) + L-threonine + ATP = L-threonyl-tRNA(Thr) + AMP + diphosphate + H(+)</text>
        <dbReference type="Rhea" id="RHEA:24624"/>
        <dbReference type="Rhea" id="RHEA-COMP:9670"/>
        <dbReference type="Rhea" id="RHEA-COMP:9704"/>
        <dbReference type="ChEBI" id="CHEBI:15378"/>
        <dbReference type="ChEBI" id="CHEBI:30616"/>
        <dbReference type="ChEBI" id="CHEBI:33019"/>
        <dbReference type="ChEBI" id="CHEBI:57926"/>
        <dbReference type="ChEBI" id="CHEBI:78442"/>
        <dbReference type="ChEBI" id="CHEBI:78534"/>
        <dbReference type="ChEBI" id="CHEBI:456215"/>
        <dbReference type="EC" id="6.1.1.3"/>
    </reaction>
</comment>
<dbReference type="SUPFAM" id="SSF52954">
    <property type="entry name" value="Class II aaRS ABD-related"/>
    <property type="match status" value="1"/>
</dbReference>
<dbReference type="Pfam" id="PF00587">
    <property type="entry name" value="tRNA-synt_2b"/>
    <property type="match status" value="1"/>
</dbReference>
<dbReference type="EMBL" id="CP151504">
    <property type="protein sequence ID" value="WZN61338.1"/>
    <property type="molecule type" value="Genomic_DNA"/>
</dbReference>
<reference evidence="13 14" key="1">
    <citation type="submission" date="2024-03" db="EMBL/GenBank/DDBJ databases">
        <title>Complete genome sequence of the green alga Chloropicon roscoffensis RCC1871.</title>
        <authorList>
            <person name="Lemieux C."/>
            <person name="Pombert J.-F."/>
            <person name="Otis C."/>
            <person name="Turmel M."/>
        </authorList>
    </citation>
    <scope>NUCLEOTIDE SEQUENCE [LARGE SCALE GENOMIC DNA]</scope>
    <source>
        <strain evidence="13 14">RCC1871</strain>
    </source>
</reference>
<dbReference type="Proteomes" id="UP001472866">
    <property type="component" value="Chromosome 04"/>
</dbReference>
<dbReference type="PRINTS" id="PR01047">
    <property type="entry name" value="TRNASYNTHTHR"/>
</dbReference>
<dbReference type="SUPFAM" id="SSF55681">
    <property type="entry name" value="Class II aaRS and biotin synthetases"/>
    <property type="match status" value="1"/>
</dbReference>
<evidence type="ECO:0000256" key="1">
    <source>
        <dbReference type="ARBA" id="ARBA00008226"/>
    </source>
</evidence>
<dbReference type="InterPro" id="IPR006195">
    <property type="entry name" value="aa-tRNA-synth_II"/>
</dbReference>
<dbReference type="GO" id="GO:0046872">
    <property type="term" value="F:metal ion binding"/>
    <property type="evidence" value="ECO:0007669"/>
    <property type="project" value="UniProtKB-KW"/>
</dbReference>